<sequence>MMALSDRRRRVKPGRIAGFLLALAWTTGAAAGDPLLLRPPVTCEIGRDCFIQNYVDLDPSPSARDHMCGTLSQDGHDGTDFRLPTMAAQRAGVEVVAAADGRVLRQRDGVADTPVTDAGRSAVQGSECGNGLVIDHGNGWETQYCHLAEGSLRVKPGDAVKAGQPIGRVGLSGLTEYPHLHFTVRHDGRIVDPFAHEAPPGSCGAGSSLWGPAFRSGLAYQPRTILNQGFAPGPVTMQAVEADGARQGPVGAHGGALVAYVRAIGLKAGDVHSLTLKDPAGRTIAQNRVGPIERNQAQALLFAGRRRPAEGWRPGGYQASYEVTRDGEVVLERRFSVDMR</sequence>
<organism evidence="3 4">
    <name type="scientific">Chelatococcus albus</name>
    <dbReference type="NCBI Taxonomy" id="3047466"/>
    <lineage>
        <taxon>Bacteria</taxon>
        <taxon>Pseudomonadati</taxon>
        <taxon>Pseudomonadota</taxon>
        <taxon>Alphaproteobacteria</taxon>
        <taxon>Hyphomicrobiales</taxon>
        <taxon>Chelatococcaceae</taxon>
        <taxon>Chelatococcus</taxon>
    </lineage>
</organism>
<comment type="caution">
    <text evidence="3">The sequence shown here is derived from an EMBL/GenBank/DDBJ whole genome shotgun (WGS) entry which is preliminary data.</text>
</comment>
<evidence type="ECO:0000256" key="1">
    <source>
        <dbReference type="ARBA" id="ARBA00022729"/>
    </source>
</evidence>
<feature type="domain" description="M23ase beta-sheet core" evidence="2">
    <location>
        <begin position="76"/>
        <end position="193"/>
    </location>
</feature>
<dbReference type="PANTHER" id="PTHR21666:SF289">
    <property type="entry name" value="L-ALA--D-GLU ENDOPEPTIDASE"/>
    <property type="match status" value="1"/>
</dbReference>
<reference evidence="3 4" key="1">
    <citation type="submission" date="2023-05" db="EMBL/GenBank/DDBJ databases">
        <title>Chelatococcus sp. nov., a moderately thermophilic bacterium isolated from hot spring microbial mat.</title>
        <authorList>
            <person name="Hu C.-J."/>
            <person name="Li W.-J."/>
        </authorList>
    </citation>
    <scope>NUCLEOTIDE SEQUENCE [LARGE SCALE GENOMIC DNA]</scope>
    <source>
        <strain evidence="3 4">SYSU G07232</strain>
    </source>
</reference>
<dbReference type="EC" id="3.4.-.-" evidence="3"/>
<keyword evidence="4" id="KW-1185">Reference proteome</keyword>
<dbReference type="EMBL" id="JASJEV010000014">
    <property type="protein sequence ID" value="MDJ1159885.1"/>
    <property type="molecule type" value="Genomic_DNA"/>
</dbReference>
<protein>
    <submittedName>
        <fullName evidence="3">M23 family metallopeptidase</fullName>
        <ecNumber evidence="3">3.4.-.-</ecNumber>
    </submittedName>
</protein>
<evidence type="ECO:0000259" key="2">
    <source>
        <dbReference type="Pfam" id="PF01551"/>
    </source>
</evidence>
<keyword evidence="3" id="KW-0378">Hydrolase</keyword>
<name>A0ABT7AKI6_9HYPH</name>
<dbReference type="InterPro" id="IPR011055">
    <property type="entry name" value="Dup_hybrid_motif"/>
</dbReference>
<dbReference type="Gene3D" id="2.70.70.10">
    <property type="entry name" value="Glucose Permease (Domain IIA)"/>
    <property type="match status" value="1"/>
</dbReference>
<dbReference type="Proteomes" id="UP001321492">
    <property type="component" value="Unassembled WGS sequence"/>
</dbReference>
<dbReference type="InterPro" id="IPR050570">
    <property type="entry name" value="Cell_wall_metabolism_enzyme"/>
</dbReference>
<dbReference type="InterPro" id="IPR016047">
    <property type="entry name" value="M23ase_b-sheet_dom"/>
</dbReference>
<keyword evidence="1" id="KW-0732">Signal</keyword>
<evidence type="ECO:0000313" key="4">
    <source>
        <dbReference type="Proteomes" id="UP001321492"/>
    </source>
</evidence>
<evidence type="ECO:0000313" key="3">
    <source>
        <dbReference type="EMBL" id="MDJ1159885.1"/>
    </source>
</evidence>
<dbReference type="CDD" id="cd12797">
    <property type="entry name" value="M23_peptidase"/>
    <property type="match status" value="1"/>
</dbReference>
<dbReference type="GO" id="GO:0016787">
    <property type="term" value="F:hydrolase activity"/>
    <property type="evidence" value="ECO:0007669"/>
    <property type="project" value="UniProtKB-KW"/>
</dbReference>
<gene>
    <name evidence="3" type="ORF">QNA08_16835</name>
</gene>
<dbReference type="SUPFAM" id="SSF51261">
    <property type="entry name" value="Duplicated hybrid motif"/>
    <property type="match status" value="1"/>
</dbReference>
<proteinExistence type="predicted"/>
<accession>A0ABT7AKI6</accession>
<dbReference type="PANTHER" id="PTHR21666">
    <property type="entry name" value="PEPTIDASE-RELATED"/>
    <property type="match status" value="1"/>
</dbReference>
<dbReference type="Pfam" id="PF01551">
    <property type="entry name" value="Peptidase_M23"/>
    <property type="match status" value="1"/>
</dbReference>
<dbReference type="RefSeq" id="WP_283741884.1">
    <property type="nucleotide sequence ID" value="NZ_JASJEV010000014.1"/>
</dbReference>